<sequence length="101" mass="10902">MTNKLQLVQQAAKQLQHEGKTVNLALLRARLAGQLAGPELFSAYQQWRNLPASSSAESGIVSDTDIPAAPIATETPDTRLARIEAKLDRLLALLEQTDVPG</sequence>
<reference evidence="1 2" key="1">
    <citation type="journal article" date="2012" name="J. Bacteriol.">
        <title>Genome Sequence of Pectin-Degrading Alishewanella agri, Isolated from Landfill Soil.</title>
        <authorList>
            <person name="Kim J."/>
            <person name="Jung J."/>
            <person name="Sung J.S."/>
            <person name="Chun J."/>
            <person name="Park W."/>
        </authorList>
    </citation>
    <scope>NUCLEOTIDE SEQUENCE [LARGE SCALE GENOMIC DNA]</scope>
    <source>
        <strain evidence="1 2">BL06</strain>
    </source>
</reference>
<protein>
    <recommendedName>
        <fullName evidence="3">KfrA N-terminal DNA-binding domain-containing protein</fullName>
    </recommendedName>
</protein>
<dbReference type="AlphaFoldDB" id="I9P349"/>
<evidence type="ECO:0000313" key="1">
    <source>
        <dbReference type="EMBL" id="EIW89204.1"/>
    </source>
</evidence>
<dbReference type="STRING" id="1195246.AGRI_06945"/>
<dbReference type="Proteomes" id="UP000035062">
    <property type="component" value="Unassembled WGS sequence"/>
</dbReference>
<proteinExistence type="predicted"/>
<dbReference type="RefSeq" id="WP_008984280.1">
    <property type="nucleotide sequence ID" value="NZ_AKKU01000012.1"/>
</dbReference>
<evidence type="ECO:0000313" key="2">
    <source>
        <dbReference type="Proteomes" id="UP000035062"/>
    </source>
</evidence>
<name>I9P349_9ALTE</name>
<dbReference type="eggNOG" id="ENOG5032S3I">
    <property type="taxonomic scope" value="Bacteria"/>
</dbReference>
<dbReference type="EMBL" id="AKKU01000012">
    <property type="protein sequence ID" value="EIW89204.1"/>
    <property type="molecule type" value="Genomic_DNA"/>
</dbReference>
<accession>I9P349</accession>
<organism evidence="1 2">
    <name type="scientific">Alishewanella agri BL06</name>
    <dbReference type="NCBI Taxonomy" id="1195246"/>
    <lineage>
        <taxon>Bacteria</taxon>
        <taxon>Pseudomonadati</taxon>
        <taxon>Pseudomonadota</taxon>
        <taxon>Gammaproteobacteria</taxon>
        <taxon>Alteromonadales</taxon>
        <taxon>Alteromonadaceae</taxon>
        <taxon>Alishewanella</taxon>
    </lineage>
</organism>
<gene>
    <name evidence="1" type="ORF">AGRI_06945</name>
</gene>
<evidence type="ECO:0008006" key="3">
    <source>
        <dbReference type="Google" id="ProtNLM"/>
    </source>
</evidence>
<comment type="caution">
    <text evidence="1">The sequence shown here is derived from an EMBL/GenBank/DDBJ whole genome shotgun (WGS) entry which is preliminary data.</text>
</comment>
<keyword evidence="2" id="KW-1185">Reference proteome</keyword>
<dbReference type="PATRIC" id="fig|1195246.3.peg.1371"/>